<evidence type="ECO:0000313" key="10">
    <source>
        <dbReference type="Proteomes" id="UP000309215"/>
    </source>
</evidence>
<dbReference type="PANTHER" id="PTHR42878:SF7">
    <property type="entry name" value="SENSOR HISTIDINE KINASE GLRK"/>
    <property type="match status" value="1"/>
</dbReference>
<evidence type="ECO:0000313" key="9">
    <source>
        <dbReference type="EMBL" id="TKD10446.1"/>
    </source>
</evidence>
<dbReference type="GO" id="GO:0007234">
    <property type="term" value="P:osmosensory signaling via phosphorelay pathway"/>
    <property type="evidence" value="ECO:0007669"/>
    <property type="project" value="TreeGrafter"/>
</dbReference>
<evidence type="ECO:0000256" key="3">
    <source>
        <dbReference type="ARBA" id="ARBA00022679"/>
    </source>
</evidence>
<sequence>MRAARRPRETTRDETLRSPMSWTGVRDAQCGGAVSAIFVPARRAIRPSALFAISSLLGISCVLRRERRVLGQRLPRPSSGSRECLMSVDEVFFDRVAHDLRGELSTMLAGVHYLLRFGRDLAPPTRDMLERVSGAGERLTRMLAEFDDAVWLLDTQKPLVLAPIRFGELVDEVMSRIEPAVKTRGVRLILELNDADAASTLVGDVDLLATALTSVVDLATLRAPAGTVHVTVEVRDGAPIMRVRDEGDAVPKDVLARLFEPFVEREIVPRETHGRRKLRLGIGLPIARAILEAHGGSLVVEPSDAGLTLRGVVSLRKASEIPPEPEKARAG</sequence>
<dbReference type="OrthoDB" id="5521734at2"/>
<evidence type="ECO:0000259" key="8">
    <source>
        <dbReference type="PROSITE" id="PS50109"/>
    </source>
</evidence>
<keyword evidence="10" id="KW-1185">Reference proteome</keyword>
<dbReference type="InterPro" id="IPR036890">
    <property type="entry name" value="HATPase_C_sf"/>
</dbReference>
<dbReference type="InterPro" id="IPR050351">
    <property type="entry name" value="BphY/WalK/GraS-like"/>
</dbReference>
<dbReference type="GO" id="GO:0005524">
    <property type="term" value="F:ATP binding"/>
    <property type="evidence" value="ECO:0007669"/>
    <property type="project" value="UniProtKB-KW"/>
</dbReference>
<dbReference type="GO" id="GO:0000155">
    <property type="term" value="F:phosphorelay sensor kinase activity"/>
    <property type="evidence" value="ECO:0007669"/>
    <property type="project" value="InterPro"/>
</dbReference>
<dbReference type="AlphaFoldDB" id="A0A4U1JI69"/>
<dbReference type="PANTHER" id="PTHR42878">
    <property type="entry name" value="TWO-COMPONENT HISTIDINE KINASE"/>
    <property type="match status" value="1"/>
</dbReference>
<keyword evidence="3" id="KW-0808">Transferase</keyword>
<dbReference type="SUPFAM" id="SSF55874">
    <property type="entry name" value="ATPase domain of HSP90 chaperone/DNA topoisomerase II/histidine kinase"/>
    <property type="match status" value="1"/>
</dbReference>
<evidence type="ECO:0000256" key="4">
    <source>
        <dbReference type="ARBA" id="ARBA00022741"/>
    </source>
</evidence>
<dbReference type="InterPro" id="IPR003594">
    <property type="entry name" value="HATPase_dom"/>
</dbReference>
<dbReference type="InterPro" id="IPR036097">
    <property type="entry name" value="HisK_dim/P_sf"/>
</dbReference>
<dbReference type="GO" id="GO:0000156">
    <property type="term" value="F:phosphorelay response regulator activity"/>
    <property type="evidence" value="ECO:0007669"/>
    <property type="project" value="TreeGrafter"/>
</dbReference>
<protein>
    <recommendedName>
        <fullName evidence="2">histidine kinase</fullName>
        <ecNumber evidence="2">2.7.13.3</ecNumber>
    </recommendedName>
</protein>
<dbReference type="Proteomes" id="UP000309215">
    <property type="component" value="Unassembled WGS sequence"/>
</dbReference>
<evidence type="ECO:0000256" key="7">
    <source>
        <dbReference type="ARBA" id="ARBA00023012"/>
    </source>
</evidence>
<dbReference type="Gene3D" id="3.30.565.10">
    <property type="entry name" value="Histidine kinase-like ATPase, C-terminal domain"/>
    <property type="match status" value="1"/>
</dbReference>
<accession>A0A4U1JI69</accession>
<name>A0A4U1JI69_9BACT</name>
<evidence type="ECO:0000256" key="5">
    <source>
        <dbReference type="ARBA" id="ARBA00022777"/>
    </source>
</evidence>
<dbReference type="GO" id="GO:0030295">
    <property type="term" value="F:protein kinase activator activity"/>
    <property type="evidence" value="ECO:0007669"/>
    <property type="project" value="TreeGrafter"/>
</dbReference>
<feature type="domain" description="Histidine kinase" evidence="8">
    <location>
        <begin position="95"/>
        <end position="317"/>
    </location>
</feature>
<proteinExistence type="predicted"/>
<dbReference type="InterPro" id="IPR005467">
    <property type="entry name" value="His_kinase_dom"/>
</dbReference>
<gene>
    <name evidence="9" type="ORF">E8A74_08355</name>
</gene>
<evidence type="ECO:0000256" key="1">
    <source>
        <dbReference type="ARBA" id="ARBA00000085"/>
    </source>
</evidence>
<dbReference type="EMBL" id="SSMQ01000006">
    <property type="protein sequence ID" value="TKD10446.1"/>
    <property type="molecule type" value="Genomic_DNA"/>
</dbReference>
<dbReference type="EC" id="2.7.13.3" evidence="2"/>
<keyword evidence="5 9" id="KW-0418">Kinase</keyword>
<evidence type="ECO:0000256" key="6">
    <source>
        <dbReference type="ARBA" id="ARBA00022840"/>
    </source>
</evidence>
<keyword evidence="4" id="KW-0547">Nucleotide-binding</keyword>
<reference evidence="9 10" key="1">
    <citation type="submission" date="2019-04" db="EMBL/GenBank/DDBJ databases">
        <authorList>
            <person name="Li Y."/>
            <person name="Wang J."/>
        </authorList>
    </citation>
    <scope>NUCLEOTIDE SEQUENCE [LARGE SCALE GENOMIC DNA]</scope>
    <source>
        <strain evidence="9 10">DSM 14668</strain>
    </source>
</reference>
<keyword evidence="7" id="KW-0902">Two-component regulatory system</keyword>
<dbReference type="SMART" id="SM00387">
    <property type="entry name" value="HATPase_c"/>
    <property type="match status" value="1"/>
</dbReference>
<comment type="catalytic activity">
    <reaction evidence="1">
        <text>ATP + protein L-histidine = ADP + protein N-phospho-L-histidine.</text>
        <dbReference type="EC" id="2.7.13.3"/>
    </reaction>
</comment>
<keyword evidence="6" id="KW-0067">ATP-binding</keyword>
<dbReference type="PROSITE" id="PS50109">
    <property type="entry name" value="HIS_KIN"/>
    <property type="match status" value="1"/>
</dbReference>
<dbReference type="SUPFAM" id="SSF47384">
    <property type="entry name" value="Homodimeric domain of signal transducing histidine kinase"/>
    <property type="match status" value="1"/>
</dbReference>
<evidence type="ECO:0000256" key="2">
    <source>
        <dbReference type="ARBA" id="ARBA00012438"/>
    </source>
</evidence>
<comment type="caution">
    <text evidence="9">The sequence shown here is derived from an EMBL/GenBank/DDBJ whole genome shotgun (WGS) entry which is preliminary data.</text>
</comment>
<dbReference type="Pfam" id="PF02518">
    <property type="entry name" value="HATPase_c"/>
    <property type="match status" value="1"/>
</dbReference>
<organism evidence="9 10">
    <name type="scientific">Polyangium fumosum</name>
    <dbReference type="NCBI Taxonomy" id="889272"/>
    <lineage>
        <taxon>Bacteria</taxon>
        <taxon>Pseudomonadati</taxon>
        <taxon>Myxococcota</taxon>
        <taxon>Polyangia</taxon>
        <taxon>Polyangiales</taxon>
        <taxon>Polyangiaceae</taxon>
        <taxon>Polyangium</taxon>
    </lineage>
</organism>